<evidence type="ECO:0000259" key="4">
    <source>
        <dbReference type="PROSITE" id="PS51304"/>
    </source>
</evidence>
<dbReference type="PROSITE" id="PS51304">
    <property type="entry name" value="GALECTIN"/>
    <property type="match status" value="1"/>
</dbReference>
<dbReference type="InterPro" id="IPR044156">
    <property type="entry name" value="Galectin-like"/>
</dbReference>
<dbReference type="Gene3D" id="2.60.120.200">
    <property type="match status" value="1"/>
</dbReference>
<evidence type="ECO:0000313" key="6">
    <source>
        <dbReference type="Proteomes" id="UP000675900"/>
    </source>
</evidence>
<dbReference type="InterPro" id="IPR001079">
    <property type="entry name" value="Galectin_CRD"/>
</dbReference>
<dbReference type="Pfam" id="PF00337">
    <property type="entry name" value="Gal-bind_lectin"/>
    <property type="match status" value="1"/>
</dbReference>
<reference evidence="5" key="1">
    <citation type="submission" date="2025-08" db="UniProtKB">
        <authorList>
            <consortium name="Ensembl"/>
        </authorList>
    </citation>
    <scope>IDENTIFICATION</scope>
</reference>
<keyword evidence="1 2" id="KW-0430">Lectin</keyword>
<sequence>MLSAWGRPTCVSRPRPWFPRTPDSPPLNLQNVPHKTSLPEGIRVGTVMRIRGVVPEKAGRFYVNLLCGEGPGGEAALHFNPRLDESTVVFNSLEQGTWGREERGSGIPFQHGQPFDVLLIATEEGFKAGSVIMRWRPGALAGPPLRLGLGSGSGQVWSHAPGGFCP</sequence>
<feature type="region of interest" description="Disordered" evidence="3">
    <location>
        <begin position="13"/>
        <end position="34"/>
    </location>
</feature>
<keyword evidence="6" id="KW-1185">Reference proteome</keyword>
<dbReference type="Proteomes" id="UP000675900">
    <property type="component" value="Unassembled WGS sequence"/>
</dbReference>
<feature type="compositionally biased region" description="Pro residues" evidence="3">
    <location>
        <begin position="16"/>
        <end position="25"/>
    </location>
</feature>
<evidence type="ECO:0000256" key="2">
    <source>
        <dbReference type="RuleBase" id="RU102079"/>
    </source>
</evidence>
<dbReference type="PANTHER" id="PTHR11346">
    <property type="entry name" value="GALECTIN"/>
    <property type="match status" value="1"/>
</dbReference>
<name>A0A8C9J6N6_PANTA</name>
<dbReference type="AlphaFoldDB" id="A0A8C9J6N6"/>
<dbReference type="GO" id="GO:0030246">
    <property type="term" value="F:carbohydrate binding"/>
    <property type="evidence" value="ECO:0007669"/>
    <property type="project" value="UniProtKB-UniRule"/>
</dbReference>
<dbReference type="Ensembl" id="ENSPTIT00000006235.1">
    <property type="protein sequence ID" value="ENSPTIP00000002552.1"/>
    <property type="gene ID" value="ENSPTIG00000005513.1"/>
</dbReference>
<dbReference type="GeneTree" id="ENSGT00940000155398"/>
<accession>A0A8C9J6N6</accession>
<evidence type="ECO:0000256" key="3">
    <source>
        <dbReference type="SAM" id="MobiDB-lite"/>
    </source>
</evidence>
<dbReference type="SMART" id="SM00908">
    <property type="entry name" value="Gal-bind_lectin"/>
    <property type="match status" value="1"/>
</dbReference>
<dbReference type="CDD" id="cd00070">
    <property type="entry name" value="GLECT"/>
    <property type="match status" value="1"/>
</dbReference>
<protein>
    <recommendedName>
        <fullName evidence="2">Galectin</fullName>
    </recommendedName>
</protein>
<dbReference type="SUPFAM" id="SSF49899">
    <property type="entry name" value="Concanavalin A-like lectins/glucanases"/>
    <property type="match status" value="1"/>
</dbReference>
<organism evidence="5 6">
    <name type="scientific">Panthera tigris altaica</name>
    <name type="common">Siberian tiger</name>
    <dbReference type="NCBI Taxonomy" id="74533"/>
    <lineage>
        <taxon>Eukaryota</taxon>
        <taxon>Metazoa</taxon>
        <taxon>Chordata</taxon>
        <taxon>Craniata</taxon>
        <taxon>Vertebrata</taxon>
        <taxon>Euteleostomi</taxon>
        <taxon>Mammalia</taxon>
        <taxon>Eutheria</taxon>
        <taxon>Laurasiatheria</taxon>
        <taxon>Carnivora</taxon>
        <taxon>Feliformia</taxon>
        <taxon>Felidae</taxon>
        <taxon>Pantherinae</taxon>
        <taxon>Panthera</taxon>
    </lineage>
</organism>
<dbReference type="InterPro" id="IPR013320">
    <property type="entry name" value="ConA-like_dom_sf"/>
</dbReference>
<proteinExistence type="predicted"/>
<feature type="domain" description="Galectin" evidence="4">
    <location>
        <begin position="34"/>
        <end position="166"/>
    </location>
</feature>
<reference evidence="5" key="2">
    <citation type="submission" date="2025-09" db="UniProtKB">
        <authorList>
            <consortium name="Ensembl"/>
        </authorList>
    </citation>
    <scope>IDENTIFICATION</scope>
</reference>
<evidence type="ECO:0000313" key="5">
    <source>
        <dbReference type="Ensembl" id="ENSPTIP00000002552.1"/>
    </source>
</evidence>
<dbReference type="PANTHER" id="PTHR11346:SF107">
    <property type="entry name" value="GALECTIN-7"/>
    <property type="match status" value="1"/>
</dbReference>
<dbReference type="SMART" id="SM00276">
    <property type="entry name" value="GLECT"/>
    <property type="match status" value="1"/>
</dbReference>
<evidence type="ECO:0000256" key="1">
    <source>
        <dbReference type="ARBA" id="ARBA00022734"/>
    </source>
</evidence>